<proteinExistence type="predicted"/>
<dbReference type="EMBL" id="JAUEIE010000011">
    <property type="protein sequence ID" value="MDN0023358.1"/>
    <property type="molecule type" value="Genomic_DNA"/>
</dbReference>
<accession>A0AAW7JS81</accession>
<reference evidence="2" key="2">
    <citation type="submission" date="2023-08" db="EMBL/GenBank/DDBJ databases">
        <title>Identification and characterization of horizontal gene transfer across gut microbiota members of farm animals based on homology search.</title>
        <authorList>
            <person name="Schwarzerova J."/>
            <person name="Nykrynova M."/>
            <person name="Jureckova K."/>
            <person name="Cejkova D."/>
            <person name="Rychlik I."/>
        </authorList>
    </citation>
    <scope>NUCLEOTIDE SEQUENCE</scope>
    <source>
        <strain evidence="2">ET15</strain>
        <strain evidence="1">ET37</strain>
    </source>
</reference>
<dbReference type="Proteomes" id="UP001167831">
    <property type="component" value="Unassembled WGS sequence"/>
</dbReference>
<evidence type="ECO:0000313" key="4">
    <source>
        <dbReference type="Proteomes" id="UP001168478"/>
    </source>
</evidence>
<comment type="caution">
    <text evidence="2">The sequence shown here is derived from an EMBL/GenBank/DDBJ whole genome shotgun (WGS) entry which is preliminary data.</text>
</comment>
<evidence type="ECO:0000313" key="2">
    <source>
        <dbReference type="EMBL" id="MDN0024721.1"/>
    </source>
</evidence>
<protein>
    <submittedName>
        <fullName evidence="2">Uncharacterized protein</fullName>
    </submittedName>
</protein>
<dbReference type="Proteomes" id="UP001168478">
    <property type="component" value="Unassembled WGS sequence"/>
</dbReference>
<gene>
    <name evidence="1" type="ORF">QVN81_10040</name>
    <name evidence="2" type="ORF">QVN84_04175</name>
</gene>
<dbReference type="RefSeq" id="WP_289825768.1">
    <property type="nucleotide sequence ID" value="NZ_JAUEIE010000011.1"/>
</dbReference>
<keyword evidence="3" id="KW-1185">Reference proteome</keyword>
<evidence type="ECO:0000313" key="3">
    <source>
        <dbReference type="Proteomes" id="UP001167831"/>
    </source>
</evidence>
<dbReference type="AlphaFoldDB" id="A0AAW7JS81"/>
<sequence>MEQDFVLKIGNEIYRQIRCGVTMDVIMSWGVSKRIATVYNDMATLALRVSGVLHKGWVYISLDEGRDVYIVTLLSADKKNVVSVHDEVYCEDLGGLIDSLVERKTEWTDEEYKKLALEDSEKKLN</sequence>
<reference evidence="2" key="1">
    <citation type="submission" date="2023-06" db="EMBL/GenBank/DDBJ databases">
        <authorList>
            <person name="Zeman M."/>
            <person name="Kubasova T."/>
            <person name="Jahodarova E."/>
            <person name="Nykrynova M."/>
            <person name="Rychlik I."/>
        </authorList>
    </citation>
    <scope>NUCLEOTIDE SEQUENCE</scope>
    <source>
        <strain evidence="2">ET15</strain>
        <strain evidence="1">ET37</strain>
    </source>
</reference>
<evidence type="ECO:0000313" key="1">
    <source>
        <dbReference type="EMBL" id="MDN0023358.1"/>
    </source>
</evidence>
<name>A0AAW7JS81_9BACT</name>
<organism evidence="2 4">
    <name type="scientific">Leyella lascolaii</name>
    <dbReference type="NCBI Taxonomy" id="1776379"/>
    <lineage>
        <taxon>Bacteria</taxon>
        <taxon>Pseudomonadati</taxon>
        <taxon>Bacteroidota</taxon>
        <taxon>Bacteroidia</taxon>
        <taxon>Bacteroidales</taxon>
        <taxon>Prevotellaceae</taxon>
        <taxon>Leyella</taxon>
    </lineage>
</organism>
<dbReference type="EMBL" id="JAUEIF010000002">
    <property type="protein sequence ID" value="MDN0024721.1"/>
    <property type="molecule type" value="Genomic_DNA"/>
</dbReference>